<feature type="active site" evidence="2">
    <location>
        <position position="234"/>
    </location>
</feature>
<reference evidence="6 7" key="1">
    <citation type="journal article" date="2014" name="BMC Genomics">
        <title>Genome sequencing of four Aureobasidium pullulans varieties: biotechnological potential, stress tolerance, and description of new species.</title>
        <authorList>
            <person name="Gostin Ar C."/>
            <person name="Ohm R.A."/>
            <person name="Kogej T."/>
            <person name="Sonjak S."/>
            <person name="Turk M."/>
            <person name="Zajc J."/>
            <person name="Zalar P."/>
            <person name="Grube M."/>
            <person name="Sun H."/>
            <person name="Han J."/>
            <person name="Sharma A."/>
            <person name="Chiniquy J."/>
            <person name="Ngan C.Y."/>
            <person name="Lipzen A."/>
            <person name="Barry K."/>
            <person name="Grigoriev I.V."/>
            <person name="Gunde-Cimerman N."/>
        </authorList>
    </citation>
    <scope>NUCLEOTIDE SEQUENCE [LARGE SCALE GENOMIC DNA]</scope>
    <source>
        <strain evidence="6 7">CBS 147.97</strain>
    </source>
</reference>
<keyword evidence="4" id="KW-0812">Transmembrane</keyword>
<accession>A0A074WMU3</accession>
<dbReference type="SUPFAM" id="SSF50630">
    <property type="entry name" value="Acid proteases"/>
    <property type="match status" value="1"/>
</dbReference>
<comment type="similarity">
    <text evidence="1">Belongs to the peptidase A1 family.</text>
</comment>
<dbReference type="InterPro" id="IPR021109">
    <property type="entry name" value="Peptidase_aspartic_dom_sf"/>
</dbReference>
<keyword evidence="7" id="KW-1185">Reference proteome</keyword>
<evidence type="ECO:0000313" key="6">
    <source>
        <dbReference type="EMBL" id="KEQ71062.1"/>
    </source>
</evidence>
<dbReference type="GeneID" id="25411507"/>
<dbReference type="InterPro" id="IPR033121">
    <property type="entry name" value="PEPTIDASE_A1"/>
</dbReference>
<feature type="transmembrane region" description="Helical" evidence="4">
    <location>
        <begin position="465"/>
        <end position="485"/>
    </location>
</feature>
<dbReference type="PROSITE" id="PS51767">
    <property type="entry name" value="PEPTIDASE_A1"/>
    <property type="match status" value="1"/>
</dbReference>
<proteinExistence type="inferred from homology"/>
<evidence type="ECO:0000259" key="5">
    <source>
        <dbReference type="PROSITE" id="PS51767"/>
    </source>
</evidence>
<dbReference type="HOGENOM" id="CLU_013253_9_3_1"/>
<keyword evidence="4" id="KW-0472">Membrane</keyword>
<keyword evidence="4" id="KW-1133">Transmembrane helix</keyword>
<dbReference type="OrthoDB" id="771136at2759"/>
<dbReference type="PANTHER" id="PTHR47966">
    <property type="entry name" value="BETA-SITE APP-CLEAVING ENZYME, ISOFORM A-RELATED"/>
    <property type="match status" value="1"/>
</dbReference>
<dbReference type="Pfam" id="PF00026">
    <property type="entry name" value="Asp"/>
    <property type="match status" value="1"/>
</dbReference>
<dbReference type="GO" id="GO:0006508">
    <property type="term" value="P:proteolysis"/>
    <property type="evidence" value="ECO:0007669"/>
    <property type="project" value="UniProtKB-KW"/>
</dbReference>
<dbReference type="GO" id="GO:0004190">
    <property type="term" value="F:aspartic-type endopeptidase activity"/>
    <property type="evidence" value="ECO:0007669"/>
    <property type="project" value="InterPro"/>
</dbReference>
<evidence type="ECO:0000256" key="3">
    <source>
        <dbReference type="SAM" id="MobiDB-lite"/>
    </source>
</evidence>
<evidence type="ECO:0000256" key="1">
    <source>
        <dbReference type="ARBA" id="ARBA00007447"/>
    </source>
</evidence>
<dbReference type="PANTHER" id="PTHR47966:SF51">
    <property type="entry name" value="BETA-SITE APP-CLEAVING ENZYME, ISOFORM A-RELATED"/>
    <property type="match status" value="1"/>
</dbReference>
<evidence type="ECO:0000256" key="4">
    <source>
        <dbReference type="SAM" id="Phobius"/>
    </source>
</evidence>
<feature type="domain" description="Peptidase A1" evidence="5">
    <location>
        <begin position="12"/>
        <end position="361"/>
    </location>
</feature>
<dbReference type="RefSeq" id="XP_013425086.1">
    <property type="nucleotide sequence ID" value="XM_013569632.1"/>
</dbReference>
<keyword evidence="6" id="KW-0645">Protease</keyword>
<gene>
    <name evidence="6" type="ORF">M436DRAFT_51915</name>
</gene>
<organism evidence="6 7">
    <name type="scientific">Aureobasidium namibiae CBS 147.97</name>
    <dbReference type="NCBI Taxonomy" id="1043004"/>
    <lineage>
        <taxon>Eukaryota</taxon>
        <taxon>Fungi</taxon>
        <taxon>Dikarya</taxon>
        <taxon>Ascomycota</taxon>
        <taxon>Pezizomycotina</taxon>
        <taxon>Dothideomycetes</taxon>
        <taxon>Dothideomycetidae</taxon>
        <taxon>Dothideales</taxon>
        <taxon>Saccotheciaceae</taxon>
        <taxon>Aureobasidium</taxon>
    </lineage>
</organism>
<protein>
    <submittedName>
        <fullName evidence="6">Acid protease</fullName>
    </submittedName>
</protein>
<dbReference type="Gene3D" id="2.40.70.10">
    <property type="entry name" value="Acid Proteases"/>
    <property type="match status" value="2"/>
</dbReference>
<evidence type="ECO:0000313" key="7">
    <source>
        <dbReference type="Proteomes" id="UP000027730"/>
    </source>
</evidence>
<dbReference type="InterPro" id="IPR001461">
    <property type="entry name" value="Aspartic_peptidase_A1"/>
</dbReference>
<sequence>MSTVGDLDNLQYYVNFTVGTPGQPQLVFVDTGSSNTFVLASNASFCKVSDCDGVTFDLSKSSTYEMIKRGRFQQLFMGTKTWFTGDYVRDVVQMNDLVISKLPFGLARQFGIIWTPHTGVMGLGYSRHMSIDHDKKLPPSFLEGLVQAGAISSRLYSIYLNTLDQYGSILFGGLDTDKYKGSLTTLNLVRRSRKVKKVDDFHLYLEEVKMQPFNQPSQTILRSTNDSKIITLIDTGTPDWRLPRDAFVQVVRHAGGKLSSDKHEVIRPCSEVARGMADTTYFDLTFAGNGSNTATLRLELADLFSPVPTKDGSVATDDAGRPMCELRVVEAVSDQFLLTSSSVMRAGYFVFDLDNGQVSLAQANLGANSSNVVRVEAGPQGLKKAAKNLIAETQRDEVEGLKQVSMAYELSTATNTVGYATGIKSYSAPTGTGAREPLKVHNSSRGRADPRVRRAENAAAITMSFGANVFWALCAAVLVAVGIIAV</sequence>
<dbReference type="PRINTS" id="PR00792">
    <property type="entry name" value="PEPSIN"/>
</dbReference>
<feature type="active site" evidence="2">
    <location>
        <position position="30"/>
    </location>
</feature>
<name>A0A074WMU3_9PEZI</name>
<dbReference type="STRING" id="1043004.A0A074WMU3"/>
<dbReference type="EMBL" id="KL584715">
    <property type="protein sequence ID" value="KEQ71062.1"/>
    <property type="molecule type" value="Genomic_DNA"/>
</dbReference>
<dbReference type="Proteomes" id="UP000027730">
    <property type="component" value="Unassembled WGS sequence"/>
</dbReference>
<dbReference type="AlphaFoldDB" id="A0A074WMU3"/>
<feature type="region of interest" description="Disordered" evidence="3">
    <location>
        <begin position="430"/>
        <end position="451"/>
    </location>
</feature>
<keyword evidence="6" id="KW-0378">Hydrolase</keyword>
<evidence type="ECO:0000256" key="2">
    <source>
        <dbReference type="PIRSR" id="PIRSR601461-1"/>
    </source>
</evidence>